<dbReference type="PANTHER" id="PTHR43300">
    <property type="entry name" value="ACETYLTRANSFERASE"/>
    <property type="match status" value="1"/>
</dbReference>
<protein>
    <submittedName>
        <fullName evidence="3">Serine acetyltransferase</fullName>
    </submittedName>
</protein>
<dbReference type="SUPFAM" id="SSF51161">
    <property type="entry name" value="Trimeric LpxA-like enzymes"/>
    <property type="match status" value="1"/>
</dbReference>
<dbReference type="NCBIfam" id="TIGR03570">
    <property type="entry name" value="NeuD_NnaD"/>
    <property type="match status" value="1"/>
</dbReference>
<dbReference type="Gene3D" id="2.160.10.10">
    <property type="entry name" value="Hexapeptide repeat proteins"/>
    <property type="match status" value="1"/>
</dbReference>
<proteinExistence type="inferred from homology"/>
<accession>A0ABQ0MFI1</accession>
<gene>
    <name evidence="3" type="ORF">GPEL0_01f0917</name>
</gene>
<dbReference type="RefSeq" id="WP_085812251.1">
    <property type="nucleotide sequence ID" value="NZ_BDQG01000001.1"/>
</dbReference>
<dbReference type="Gene3D" id="3.40.50.20">
    <property type="match status" value="1"/>
</dbReference>
<dbReference type="Pfam" id="PF00132">
    <property type="entry name" value="Hexapep"/>
    <property type="match status" value="1"/>
</dbReference>
<name>A0ABQ0MFI1_9BACT</name>
<dbReference type="InterPro" id="IPR001451">
    <property type="entry name" value="Hexapep"/>
</dbReference>
<dbReference type="Pfam" id="PF17836">
    <property type="entry name" value="PglD_N"/>
    <property type="match status" value="1"/>
</dbReference>
<comment type="caution">
    <text evidence="3">The sequence shown here is derived from an EMBL/GenBank/DDBJ whole genome shotgun (WGS) entry which is preliminary data.</text>
</comment>
<sequence length="218" mass="23075">MSTPAKKKIFVFGASGHAKVVIDIIEREGLYDIAFLVDDAPDMHGRTMYNYGVLGGKKDLLLHREEVEGGIVAIGSNRARKAVAQWLEENGFRLVTCIHPAAEIARGVVIESGTVVMAGAVINSDSYIGRNVIVNTRASIDHDCVICDSVHIAPGSTLCGTVSVGSGSFICAGSTVIPNLTIGKNVIIGAGSTVIRSVPDFSLEAGVPAKYMRTLEEF</sequence>
<dbReference type="EMBL" id="BDQG01000001">
    <property type="protein sequence ID" value="GAW65841.1"/>
    <property type="molecule type" value="Genomic_DNA"/>
</dbReference>
<feature type="domain" description="PglD N-terminal" evidence="2">
    <location>
        <begin position="8"/>
        <end position="87"/>
    </location>
</feature>
<keyword evidence="4" id="KW-1185">Reference proteome</keyword>
<evidence type="ECO:0000256" key="1">
    <source>
        <dbReference type="ARBA" id="ARBA00007274"/>
    </source>
</evidence>
<reference evidence="4" key="2">
    <citation type="submission" date="2017-05" db="EMBL/GenBank/DDBJ databases">
        <title>Draft genome sequence of Geobacter pelophilus, a iron(III)-reducing bacteria.</title>
        <authorList>
            <person name="Aoyagi T."/>
            <person name="Koike H."/>
            <person name="Morita T."/>
            <person name="Sato Y."/>
            <person name="Habe H."/>
            <person name="Hori T."/>
        </authorList>
    </citation>
    <scope>NUCLEOTIDE SEQUENCE [LARGE SCALE GENOMIC DNA]</scope>
    <source>
        <strain evidence="4">Drf2</strain>
    </source>
</reference>
<dbReference type="InterPro" id="IPR041561">
    <property type="entry name" value="PglD_N"/>
</dbReference>
<dbReference type="CDD" id="cd03360">
    <property type="entry name" value="LbH_AT_putative"/>
    <property type="match status" value="1"/>
</dbReference>
<dbReference type="InterPro" id="IPR050179">
    <property type="entry name" value="Trans_hexapeptide_repeat"/>
</dbReference>
<comment type="similarity">
    <text evidence="1">Belongs to the transferase hexapeptide repeat family.</text>
</comment>
<dbReference type="Proteomes" id="UP000194153">
    <property type="component" value="Unassembled WGS sequence"/>
</dbReference>
<dbReference type="InterPro" id="IPR020019">
    <property type="entry name" value="AcTrfase_PglD-like"/>
</dbReference>
<dbReference type="InterPro" id="IPR011004">
    <property type="entry name" value="Trimer_LpxA-like_sf"/>
</dbReference>
<evidence type="ECO:0000259" key="2">
    <source>
        <dbReference type="Pfam" id="PF17836"/>
    </source>
</evidence>
<organism evidence="3 4">
    <name type="scientific">Geoanaerobacter pelophilus</name>
    <dbReference type="NCBI Taxonomy" id="60036"/>
    <lineage>
        <taxon>Bacteria</taxon>
        <taxon>Pseudomonadati</taxon>
        <taxon>Thermodesulfobacteriota</taxon>
        <taxon>Desulfuromonadia</taxon>
        <taxon>Geobacterales</taxon>
        <taxon>Geobacteraceae</taxon>
        <taxon>Geoanaerobacter</taxon>
    </lineage>
</organism>
<dbReference type="PANTHER" id="PTHR43300:SF7">
    <property type="entry name" value="UDP-N-ACETYLBACILLOSAMINE N-ACETYLTRANSFERASE"/>
    <property type="match status" value="1"/>
</dbReference>
<evidence type="ECO:0000313" key="3">
    <source>
        <dbReference type="EMBL" id="GAW65841.1"/>
    </source>
</evidence>
<evidence type="ECO:0000313" key="4">
    <source>
        <dbReference type="Proteomes" id="UP000194153"/>
    </source>
</evidence>
<reference evidence="3 4" key="1">
    <citation type="submission" date="2017-04" db="EMBL/GenBank/DDBJ databases">
        <authorList>
            <consortium name="Geobacter pelophilus Genome Sequencing"/>
            <person name="Aoyagi T."/>
            <person name="Koike H."/>
            <person name="Hori T."/>
        </authorList>
    </citation>
    <scope>NUCLEOTIDE SEQUENCE [LARGE SCALE GENOMIC DNA]</scope>
    <source>
        <strain evidence="3 4">Drf2</strain>
    </source>
</reference>